<dbReference type="KEGG" id="eae:EAE_22190"/>
<organism evidence="2 3">
    <name type="scientific">Klebsiella aerogenes (strain ATCC 13048 / DSM 30053 / CCUG 1429 / JCM 1235 / KCTC 2190 / NBRC 13534 / NCIMB 10102 / NCTC 10006 / CDC 819-56)</name>
    <name type="common">Enterobacter aerogenes</name>
    <dbReference type="NCBI Taxonomy" id="1028307"/>
    <lineage>
        <taxon>Bacteria</taxon>
        <taxon>Pseudomonadati</taxon>
        <taxon>Pseudomonadota</taxon>
        <taxon>Gammaproteobacteria</taxon>
        <taxon>Enterobacterales</taxon>
        <taxon>Enterobacteriaceae</taxon>
        <taxon>Klebsiella/Raoultella group</taxon>
        <taxon>Klebsiella</taxon>
    </lineage>
</organism>
<sequence length="827" mass="92091">MVRYELQRLPGAPKQYGTMAPGTELIALLDSLRLHNNVKVRLNGRELNDDFDLSFKLRAGDVVAVFDQPESGGLIKTLLNPVEHLNPIRFTKKVMSGLTGQQTASSPSISTGESPNNDATGQTNRARLYKGRPNIYGQCRVYPDLIQQALFEYIDNNKYITEWFEVGFGKYTISSVRYSESNLGSLAGASYQIFDPGATIGTIDVGYQFDDVDNEEVPGLNESEDFPAQTATTTAPTAMLIESNQLKATVLSNDDNFSYFAALAVPHPVTFVINATWNAGGGPVTRNVTGSGNIVYSESYIGEDTQSYTTFYLGDMTGEVTTLPADATLNLTLFTLNDQTPLVIGPSVSPLESTQIWVHVMVQLGATSGTSRYRIRFWKVDDNNNQIPGTAEQYDYFFDNDFQVTTRYFRTTHKFSPAAGTGRYAVTIERLDNSNDGNVVTLMAIHAVNTRANVVYPEDTIARVTIKGSNNSNSNREQKYNMLAQRHTISYDRTTGQIDYTLRPSRSFADAALHEWIVIGKQDVSSIDVATLYAIADSITVPELGYFDYTFSDEKLSLGERIRTICNAARVDGNNIGDVLTFWRDEKVSYPDAVFARSNMFFDEYKVSWQMSLPGGYDGVTVDYVDPLTNKKSYVYLQIDAGGIREVEDATVNASQISLDGCRNRTQAVDRAWLEARRLLYSRMSMTVKVLETEQVVRGAVVQCPDMYDNKQQNGYLTSRNGDIFTTSERIDFSFGDMWVVMTDSLGNFRGRWRAYPVSGTAKAFQAAADAFDLNIYNGADCQVASRYFIATDSELNSTIWRVETAKPNGDYTQTLTLSEYSDSIYP</sequence>
<gene>
    <name evidence="2" type="ordered locus">EAE_22190</name>
</gene>
<dbReference type="AlphaFoldDB" id="A0A0H3FY62"/>
<proteinExistence type="predicted"/>
<evidence type="ECO:0008006" key="4">
    <source>
        <dbReference type="Google" id="ProtNLM"/>
    </source>
</evidence>
<dbReference type="OrthoDB" id="6607538at2"/>
<dbReference type="Proteomes" id="UP000008881">
    <property type="component" value="Chromosome"/>
</dbReference>
<feature type="region of interest" description="Disordered" evidence="1">
    <location>
        <begin position="100"/>
        <end position="123"/>
    </location>
</feature>
<protein>
    <recommendedName>
        <fullName evidence="4">MoaD/ThiS family protein</fullName>
    </recommendedName>
</protein>
<accession>A0A0H3FY62</accession>
<dbReference type="RefSeq" id="WP_015705857.1">
    <property type="nucleotide sequence ID" value="NC_015663.1"/>
</dbReference>
<evidence type="ECO:0000256" key="1">
    <source>
        <dbReference type="SAM" id="MobiDB-lite"/>
    </source>
</evidence>
<reference evidence="2 3" key="1">
    <citation type="journal article" date="2012" name="J. Bacteriol.">
        <title>Complete genome sequence of Enterobacter aerogenes KCTC 2190.</title>
        <authorList>
            <person name="Shin S.H."/>
            <person name="Kim S."/>
            <person name="Kim J.Y."/>
            <person name="Lee S."/>
            <person name="Um Y."/>
            <person name="Oh M.K."/>
            <person name="Kim Y.R."/>
            <person name="Lee J."/>
            <person name="Yang K.S."/>
        </authorList>
    </citation>
    <scope>NUCLEOTIDE SEQUENCE [LARGE SCALE GENOMIC DNA]</scope>
    <source>
        <strain evidence="2 3">KCTC 2190</strain>
    </source>
</reference>
<evidence type="ECO:0000313" key="2">
    <source>
        <dbReference type="EMBL" id="AEG99337.1"/>
    </source>
</evidence>
<dbReference type="HOGENOM" id="CLU_017956_0_0_6"/>
<dbReference type="EMBL" id="CP002824">
    <property type="protein sequence ID" value="AEG99337.1"/>
    <property type="molecule type" value="Genomic_DNA"/>
</dbReference>
<dbReference type="NCBIfam" id="NF040662">
    <property type="entry name" value="attach_TipJ_rel"/>
    <property type="match status" value="1"/>
</dbReference>
<dbReference type="GeneID" id="93312608"/>
<keyword evidence="3" id="KW-1185">Reference proteome</keyword>
<evidence type="ECO:0000313" key="3">
    <source>
        <dbReference type="Proteomes" id="UP000008881"/>
    </source>
</evidence>
<dbReference type="PATRIC" id="fig|1028307.3.peg.4415"/>
<name>A0A0H3FY62_KLEAK</name>
<dbReference type="eggNOG" id="COG4733">
    <property type="taxonomic scope" value="Bacteria"/>
</dbReference>